<dbReference type="PANTHER" id="PTHR10491:SF4">
    <property type="entry name" value="METHIONINE ADENOSYLTRANSFERASE 2 SUBUNIT BETA"/>
    <property type="match status" value="1"/>
</dbReference>
<keyword evidence="6 8" id="KW-0560">Oxidoreductase</keyword>
<dbReference type="InterPro" id="IPR036291">
    <property type="entry name" value="NAD(P)-bd_dom_sf"/>
</dbReference>
<evidence type="ECO:0000256" key="2">
    <source>
        <dbReference type="ARBA" id="ARBA00010944"/>
    </source>
</evidence>
<dbReference type="InterPro" id="IPR005913">
    <property type="entry name" value="dTDP_dehydrorham_reduct"/>
</dbReference>
<dbReference type="GO" id="GO:0019305">
    <property type="term" value="P:dTDP-rhamnose biosynthetic process"/>
    <property type="evidence" value="ECO:0007669"/>
    <property type="project" value="UniProtKB-UniPathway"/>
</dbReference>
<comment type="function">
    <text evidence="6">Catalyzes the reduction of dTDP-6-deoxy-L-lyxo-4-hexulose to yield dTDP-L-rhamnose.</text>
</comment>
<comment type="similarity">
    <text evidence="2 6">Belongs to the dTDP-4-dehydrorhamnose reductase family.</text>
</comment>
<dbReference type="Gene3D" id="3.40.50.720">
    <property type="entry name" value="NAD(P)-binding Rossmann-like Domain"/>
    <property type="match status" value="1"/>
</dbReference>
<gene>
    <name evidence="8" type="primary">rmlD_2</name>
    <name evidence="8" type="ORF">PMAL9190_01990</name>
</gene>
<organism evidence="8 9">
    <name type="scientific">Photobacterium malacitanum</name>
    <dbReference type="NCBI Taxonomy" id="2204294"/>
    <lineage>
        <taxon>Bacteria</taxon>
        <taxon>Pseudomonadati</taxon>
        <taxon>Pseudomonadota</taxon>
        <taxon>Gammaproteobacteria</taxon>
        <taxon>Vibrionales</taxon>
        <taxon>Vibrionaceae</taxon>
        <taxon>Photobacterium</taxon>
    </lineage>
</organism>
<keyword evidence="9" id="KW-1185">Reference proteome</keyword>
<dbReference type="GO" id="GO:0008831">
    <property type="term" value="F:dTDP-4-dehydrorhamnose reductase activity"/>
    <property type="evidence" value="ECO:0007669"/>
    <property type="project" value="UniProtKB-EC"/>
</dbReference>
<dbReference type="Gene3D" id="3.90.25.10">
    <property type="entry name" value="UDP-galactose 4-epimerase, domain 1"/>
    <property type="match status" value="1"/>
</dbReference>
<evidence type="ECO:0000259" key="7">
    <source>
        <dbReference type="Pfam" id="PF04321"/>
    </source>
</evidence>
<evidence type="ECO:0000256" key="1">
    <source>
        <dbReference type="ARBA" id="ARBA00004781"/>
    </source>
</evidence>
<sequence length="296" mass="32421">MKVLITGSNGQVGSCLVKQLRSCPEIEFLAVDRDQLDITSEQEVIKTVNDFMPNIIINAAAHTAVDKAENEVELSYAINCDGPFYLAQAAEQVGAAILHISTDYVFAGDKEGLYSESDTVNPQGVYGESKLAGEEAVINTCSRHIILRTAWVFGEDGNNFVKTMLRLAQQRDSLGIVADQFGGPTYAGDIAAALIKIAKSITDSKNTFNTEHYGIYHFSGMPHVSWCEFAQVIFDKAIEQKILVKSPDVKGIKTEEYPTPAKRPANSKLNTNKITTVFNTPVSDWQSALNNLSNYS</sequence>
<dbReference type="SUPFAM" id="SSF51735">
    <property type="entry name" value="NAD(P)-binding Rossmann-fold domains"/>
    <property type="match status" value="1"/>
</dbReference>
<comment type="cofactor">
    <cofactor evidence="6">
        <name>Mg(2+)</name>
        <dbReference type="ChEBI" id="CHEBI:18420"/>
    </cofactor>
    <text evidence="6">Binds 1 Mg(2+) ion per monomer.</text>
</comment>
<evidence type="ECO:0000313" key="9">
    <source>
        <dbReference type="Proteomes" id="UP000195963"/>
    </source>
</evidence>
<keyword evidence="6" id="KW-0521">NADP</keyword>
<accession>A0A1Y6MK74</accession>
<dbReference type="Pfam" id="PF04321">
    <property type="entry name" value="RmlD_sub_bind"/>
    <property type="match status" value="1"/>
</dbReference>
<dbReference type="AlphaFoldDB" id="A0A1Y6MK74"/>
<evidence type="ECO:0000313" key="8">
    <source>
        <dbReference type="EMBL" id="SMY35621.1"/>
    </source>
</evidence>
<evidence type="ECO:0000256" key="4">
    <source>
        <dbReference type="ARBA" id="ARBA00017099"/>
    </source>
</evidence>
<dbReference type="FunFam" id="3.40.50.720:FF:000159">
    <property type="entry name" value="dTDP-4-dehydrorhamnose reductase"/>
    <property type="match status" value="1"/>
</dbReference>
<evidence type="ECO:0000256" key="5">
    <source>
        <dbReference type="ARBA" id="ARBA00048200"/>
    </source>
</evidence>
<dbReference type="GO" id="GO:0009243">
    <property type="term" value="P:O antigen biosynthetic process"/>
    <property type="evidence" value="ECO:0007669"/>
    <property type="project" value="UniProtKB-UniPathway"/>
</dbReference>
<evidence type="ECO:0000256" key="3">
    <source>
        <dbReference type="ARBA" id="ARBA00012929"/>
    </source>
</evidence>
<dbReference type="CDD" id="cd05254">
    <property type="entry name" value="dTDP_HR_like_SDR_e"/>
    <property type="match status" value="1"/>
</dbReference>
<name>A0A1Y6MK74_9GAMM</name>
<feature type="domain" description="RmlD-like substrate binding" evidence="7">
    <location>
        <begin position="1"/>
        <end position="292"/>
    </location>
</feature>
<comment type="catalytic activity">
    <reaction evidence="5 6">
        <text>dTDP-beta-L-rhamnose + NADP(+) = dTDP-4-dehydro-beta-L-rhamnose + NADPH + H(+)</text>
        <dbReference type="Rhea" id="RHEA:21796"/>
        <dbReference type="ChEBI" id="CHEBI:15378"/>
        <dbReference type="ChEBI" id="CHEBI:57510"/>
        <dbReference type="ChEBI" id="CHEBI:57783"/>
        <dbReference type="ChEBI" id="CHEBI:58349"/>
        <dbReference type="ChEBI" id="CHEBI:62830"/>
        <dbReference type="EC" id="1.1.1.133"/>
    </reaction>
</comment>
<dbReference type="EMBL" id="FYAK01000003">
    <property type="protein sequence ID" value="SMY35621.1"/>
    <property type="molecule type" value="Genomic_DNA"/>
</dbReference>
<dbReference type="EC" id="1.1.1.133" evidence="3 6"/>
<comment type="pathway">
    <text evidence="1 6">Carbohydrate biosynthesis; dTDP-L-rhamnose biosynthesis.</text>
</comment>
<dbReference type="PANTHER" id="PTHR10491">
    <property type="entry name" value="DTDP-4-DEHYDRORHAMNOSE REDUCTASE"/>
    <property type="match status" value="1"/>
</dbReference>
<protein>
    <recommendedName>
        <fullName evidence="4 6">dTDP-4-dehydrorhamnose reductase</fullName>
        <ecNumber evidence="3 6">1.1.1.133</ecNumber>
    </recommendedName>
</protein>
<dbReference type="NCBIfam" id="TIGR01214">
    <property type="entry name" value="rmlD"/>
    <property type="match status" value="1"/>
</dbReference>
<dbReference type="Proteomes" id="UP000195963">
    <property type="component" value="Unassembled WGS sequence"/>
</dbReference>
<dbReference type="InterPro" id="IPR029903">
    <property type="entry name" value="RmlD-like-bd"/>
</dbReference>
<dbReference type="UniPathway" id="UPA00281"/>
<dbReference type="UniPathway" id="UPA00124"/>
<reference evidence="9" key="1">
    <citation type="submission" date="2017-06" db="EMBL/GenBank/DDBJ databases">
        <authorList>
            <person name="Rodrigo-Torres L."/>
            <person name="Arahal R.D."/>
            <person name="Lucena T."/>
        </authorList>
    </citation>
    <scope>NUCLEOTIDE SEQUENCE [LARGE SCALE GENOMIC DNA]</scope>
    <source>
        <strain evidence="9">CECT 9190</strain>
    </source>
</reference>
<proteinExistence type="inferred from homology"/>
<evidence type="ECO:0000256" key="6">
    <source>
        <dbReference type="RuleBase" id="RU364082"/>
    </source>
</evidence>